<gene>
    <name evidence="3" type="ORF">MYCTH_2310263</name>
</gene>
<proteinExistence type="predicted"/>
<dbReference type="RefSeq" id="XP_003665975.1">
    <property type="nucleotide sequence ID" value="XM_003665927.1"/>
</dbReference>
<dbReference type="eggNOG" id="ENOG502RYID">
    <property type="taxonomic scope" value="Eukaryota"/>
</dbReference>
<dbReference type="HOGENOM" id="CLU_009663_0_0_1"/>
<dbReference type="GeneID" id="11513878"/>
<dbReference type="KEGG" id="mtm:MYCTH_2310263"/>
<reference evidence="3 4" key="1">
    <citation type="journal article" date="2011" name="Nat. Biotechnol.">
        <title>Comparative genomic analysis of the thermophilic biomass-degrading fungi Myceliophthora thermophila and Thielavia terrestris.</title>
        <authorList>
            <person name="Berka R.M."/>
            <person name="Grigoriev I.V."/>
            <person name="Otillar R."/>
            <person name="Salamov A."/>
            <person name="Grimwood J."/>
            <person name="Reid I."/>
            <person name="Ishmael N."/>
            <person name="John T."/>
            <person name="Darmond C."/>
            <person name="Moisan M.-C."/>
            <person name="Henrissat B."/>
            <person name="Coutinho P.M."/>
            <person name="Lombard V."/>
            <person name="Natvig D.O."/>
            <person name="Lindquist E."/>
            <person name="Schmutz J."/>
            <person name="Lucas S."/>
            <person name="Harris P."/>
            <person name="Powlowski J."/>
            <person name="Bellemare A."/>
            <person name="Taylor D."/>
            <person name="Butler G."/>
            <person name="de Vries R.P."/>
            <person name="Allijn I.E."/>
            <person name="van den Brink J."/>
            <person name="Ushinsky S."/>
            <person name="Storms R."/>
            <person name="Powell A.J."/>
            <person name="Paulsen I.T."/>
            <person name="Elbourne L.D.H."/>
            <person name="Baker S.E."/>
            <person name="Magnuson J."/>
            <person name="LaBoissiere S."/>
            <person name="Clutterbuck A.J."/>
            <person name="Martinez D."/>
            <person name="Wogulis M."/>
            <person name="de Leon A.L."/>
            <person name="Rey M.W."/>
            <person name="Tsang A."/>
        </authorList>
    </citation>
    <scope>NUCLEOTIDE SEQUENCE [LARGE SCALE GENOMIC DNA]</scope>
    <source>
        <strain evidence="4">ATCC 42464 / BCRC 31852 / DSM 1799</strain>
    </source>
</reference>
<keyword evidence="4" id="KW-1185">Reference proteome</keyword>
<feature type="transmembrane region" description="Helical" evidence="2">
    <location>
        <begin position="730"/>
        <end position="753"/>
    </location>
</feature>
<keyword evidence="2" id="KW-1133">Transmembrane helix</keyword>
<dbReference type="EMBL" id="CP003007">
    <property type="protein sequence ID" value="AEO60730.1"/>
    <property type="molecule type" value="Genomic_DNA"/>
</dbReference>
<dbReference type="InParanoid" id="G2QL98"/>
<name>G2QL98_THET4</name>
<dbReference type="OrthoDB" id="3034003at2759"/>
<sequence length="850" mass="91612">MELTVAEASGLIAAGVFILQQLLSLIFPAALVGFVREENTAVTWSVLGRSLQSSPWPTILQNDTAARHGVRRRISNGLTLQTVTMLLISVAAIVTPLGLYQSIEPGDRELARFEFVKDESPFGYATHARLSGPFSRSCGSSRPCPGSWGNTTCTRQGLAEVCTSQFGRAIPEIWRSTFREGARQVNESVSSIFDIQWRNQINTSDPYGEWSRYMQSGYRQTGILVLDPTIQLVDGLIVDAKDGGIGFRNHTAPATAYEYGSTWSEDILFIEPEAQCVNLNLTFDFQLVDTTYSRRLEPRHLSLTDHGGFSALSRTSPDLSLPSHGNGQGPVDLRERAYKAAWANNFLTLAHFNATDLDPNNITRLDVTPGMRLLADDSGIDVPKNNTNTTAGTETAFFVDFQSVRSNLQFGEYLDLGSTSAGKRPRVTVDQFDFVSELCGGVAGASPANINSSLVGCGLVYGAAYRTDGGDELSPQPLSNWTVPVYSCAASVRATIRTVTFRHNGSGLAGLRVTAAQPKTYASPAEHPVWAVEAMPREYMIRDSQPLWGLLPESAPPALGNNLSTVRQPWLRLPGLVNSIDSPLANGLDYVANRPGQNLPGVDFYALALQNAFGVARPGSGLYSLYGDYSGLTSLAMYSKWRNLTSSEAGTAHLLRLLWTDIAANSVVGTKGWGLDDPAALGEGEGESGNRVRKRDGDDDWNGDGNGSQDVGAVVPVTVYRLRVRYQLPYMAPAIVVLVLAAGVLCTWLALTAMRRTGPAKMRWLLDATSPGRILGSFLWPEKAATLRGTNEWVKTLGTKMVVVGSKGPGGPVAVAAGGEDKPQEGNARPEGEETVQLMSKDRPAGTAAA</sequence>
<feature type="region of interest" description="Disordered" evidence="1">
    <location>
        <begin position="812"/>
        <end position="850"/>
    </location>
</feature>
<evidence type="ECO:0000256" key="1">
    <source>
        <dbReference type="SAM" id="MobiDB-lite"/>
    </source>
</evidence>
<feature type="region of interest" description="Disordered" evidence="1">
    <location>
        <begin position="679"/>
        <end position="707"/>
    </location>
</feature>
<feature type="transmembrane region" description="Helical" evidence="2">
    <location>
        <begin position="77"/>
        <end position="100"/>
    </location>
</feature>
<dbReference type="OMA" id="DANVRYK"/>
<evidence type="ECO:0000313" key="4">
    <source>
        <dbReference type="Proteomes" id="UP000007322"/>
    </source>
</evidence>
<organism evidence="3 4">
    <name type="scientific">Thermothelomyces thermophilus (strain ATCC 42464 / BCRC 31852 / DSM 1799)</name>
    <name type="common">Sporotrichum thermophile</name>
    <dbReference type="NCBI Taxonomy" id="573729"/>
    <lineage>
        <taxon>Eukaryota</taxon>
        <taxon>Fungi</taxon>
        <taxon>Dikarya</taxon>
        <taxon>Ascomycota</taxon>
        <taxon>Pezizomycotina</taxon>
        <taxon>Sordariomycetes</taxon>
        <taxon>Sordariomycetidae</taxon>
        <taxon>Sordariales</taxon>
        <taxon>Chaetomiaceae</taxon>
        <taxon>Thermothelomyces</taxon>
    </lineage>
</organism>
<keyword evidence="2" id="KW-0472">Membrane</keyword>
<keyword evidence="2" id="KW-0812">Transmembrane</keyword>
<accession>G2QL98</accession>
<dbReference type="AlphaFoldDB" id="G2QL98"/>
<dbReference type="Proteomes" id="UP000007322">
    <property type="component" value="Chromosome 6"/>
</dbReference>
<protein>
    <submittedName>
        <fullName evidence="3">Uncharacterized protein</fullName>
    </submittedName>
</protein>
<evidence type="ECO:0000313" key="3">
    <source>
        <dbReference type="EMBL" id="AEO60730.1"/>
    </source>
</evidence>
<dbReference type="VEuPathDB" id="FungiDB:MYCTH_2310263"/>
<evidence type="ECO:0000256" key="2">
    <source>
        <dbReference type="SAM" id="Phobius"/>
    </source>
</evidence>
<feature type="compositionally biased region" description="Basic and acidic residues" evidence="1">
    <location>
        <begin position="819"/>
        <end position="832"/>
    </location>
</feature>
<feature type="transmembrane region" description="Helical" evidence="2">
    <location>
        <begin position="12"/>
        <end position="35"/>
    </location>
</feature>